<organism evidence="6 7">
    <name type="scientific">Rhodobacter aestuarii</name>
    <dbReference type="NCBI Taxonomy" id="453582"/>
    <lineage>
        <taxon>Bacteria</taxon>
        <taxon>Pseudomonadati</taxon>
        <taxon>Pseudomonadota</taxon>
        <taxon>Alphaproteobacteria</taxon>
        <taxon>Rhodobacterales</taxon>
        <taxon>Rhodobacter group</taxon>
        <taxon>Rhodobacter</taxon>
    </lineage>
</organism>
<feature type="region of interest" description="Disordered" evidence="4">
    <location>
        <begin position="226"/>
        <end position="254"/>
    </location>
</feature>
<reference evidence="7" key="1">
    <citation type="submission" date="2017-01" db="EMBL/GenBank/DDBJ databases">
        <authorList>
            <person name="Varghese N."/>
            <person name="Submissions S."/>
        </authorList>
    </citation>
    <scope>NUCLEOTIDE SEQUENCE [LARGE SCALE GENOMIC DNA]</scope>
    <source>
        <strain evidence="7">DSM 19945</strain>
    </source>
</reference>
<evidence type="ECO:0000259" key="5">
    <source>
        <dbReference type="PROSITE" id="PS50949"/>
    </source>
</evidence>
<feature type="compositionally biased region" description="Polar residues" evidence="4">
    <location>
        <begin position="230"/>
        <end position="240"/>
    </location>
</feature>
<dbReference type="Pfam" id="PF07729">
    <property type="entry name" value="FCD"/>
    <property type="match status" value="1"/>
</dbReference>
<evidence type="ECO:0000256" key="3">
    <source>
        <dbReference type="ARBA" id="ARBA00023163"/>
    </source>
</evidence>
<dbReference type="InterPro" id="IPR011711">
    <property type="entry name" value="GntR_C"/>
</dbReference>
<accession>A0A1N7IYE5</accession>
<dbReference type="GO" id="GO:0003677">
    <property type="term" value="F:DNA binding"/>
    <property type="evidence" value="ECO:0007669"/>
    <property type="project" value="UniProtKB-KW"/>
</dbReference>
<gene>
    <name evidence="6" type="ORF">SAMN05421580_101125</name>
</gene>
<sequence length="254" mass="28167">MTKTRPDPARLDPTAPVGPQLARLIRWSIVSNALEPGMRLSESEIGLRYGVSRQPVREVFIKLAEEGLVEVRPQRGTFVRKINIANVLDSRFVREAIEADIVKACARAPAPGLVEELRSQLEAQKRARGDDPAVFVTLDDLFHRTLAEGAGRPSAWGVIDGVKSQLDRVRQLTTARMPVDHLVTQHTAVVEAIDARDPNAAEGAIRHHLQMILSDLPAIREACPQFFEPQDNNPDLSQNRPLRPDPEATQGRKP</sequence>
<protein>
    <submittedName>
        <fullName evidence="6">DNA-binding transcriptional regulator, GntR family</fullName>
    </submittedName>
</protein>
<keyword evidence="2 6" id="KW-0238">DNA-binding</keyword>
<keyword evidence="3" id="KW-0804">Transcription</keyword>
<name>A0A1N7IYE5_9RHOB</name>
<dbReference type="Gene3D" id="1.10.10.10">
    <property type="entry name" value="Winged helix-like DNA-binding domain superfamily/Winged helix DNA-binding domain"/>
    <property type="match status" value="1"/>
</dbReference>
<dbReference type="RefSeq" id="WP_076483107.1">
    <property type="nucleotide sequence ID" value="NZ_FTOG01000001.1"/>
</dbReference>
<dbReference type="OrthoDB" id="9788098at2"/>
<keyword evidence="7" id="KW-1185">Reference proteome</keyword>
<evidence type="ECO:0000313" key="6">
    <source>
        <dbReference type="EMBL" id="SIS42011.1"/>
    </source>
</evidence>
<dbReference type="PANTHER" id="PTHR43537">
    <property type="entry name" value="TRANSCRIPTIONAL REGULATOR, GNTR FAMILY"/>
    <property type="match status" value="1"/>
</dbReference>
<evidence type="ECO:0000313" key="7">
    <source>
        <dbReference type="Proteomes" id="UP000186221"/>
    </source>
</evidence>
<evidence type="ECO:0000256" key="4">
    <source>
        <dbReference type="SAM" id="MobiDB-lite"/>
    </source>
</evidence>
<dbReference type="InterPro" id="IPR036388">
    <property type="entry name" value="WH-like_DNA-bd_sf"/>
</dbReference>
<dbReference type="InterPro" id="IPR036390">
    <property type="entry name" value="WH_DNA-bd_sf"/>
</dbReference>
<dbReference type="SUPFAM" id="SSF46785">
    <property type="entry name" value="Winged helix' DNA-binding domain"/>
    <property type="match status" value="1"/>
</dbReference>
<keyword evidence="1" id="KW-0805">Transcription regulation</keyword>
<feature type="domain" description="HTH gntR-type" evidence="5">
    <location>
        <begin position="15"/>
        <end position="82"/>
    </location>
</feature>
<dbReference type="SMART" id="SM00345">
    <property type="entry name" value="HTH_GNTR"/>
    <property type="match status" value="1"/>
</dbReference>
<dbReference type="InterPro" id="IPR000524">
    <property type="entry name" value="Tscrpt_reg_HTH_GntR"/>
</dbReference>
<dbReference type="CDD" id="cd07377">
    <property type="entry name" value="WHTH_GntR"/>
    <property type="match status" value="1"/>
</dbReference>
<dbReference type="Pfam" id="PF00392">
    <property type="entry name" value="GntR"/>
    <property type="match status" value="1"/>
</dbReference>
<dbReference type="InterPro" id="IPR008920">
    <property type="entry name" value="TF_FadR/GntR_C"/>
</dbReference>
<dbReference type="AlphaFoldDB" id="A0A1N7IYE5"/>
<dbReference type="EMBL" id="FTOG01000001">
    <property type="protein sequence ID" value="SIS42011.1"/>
    <property type="molecule type" value="Genomic_DNA"/>
</dbReference>
<dbReference type="SUPFAM" id="SSF48008">
    <property type="entry name" value="GntR ligand-binding domain-like"/>
    <property type="match status" value="1"/>
</dbReference>
<dbReference type="GO" id="GO:0003700">
    <property type="term" value="F:DNA-binding transcription factor activity"/>
    <property type="evidence" value="ECO:0007669"/>
    <property type="project" value="InterPro"/>
</dbReference>
<dbReference type="Proteomes" id="UP000186221">
    <property type="component" value="Unassembled WGS sequence"/>
</dbReference>
<dbReference type="STRING" id="453582.SAMN05421580_101125"/>
<proteinExistence type="predicted"/>
<dbReference type="PANTHER" id="PTHR43537:SF6">
    <property type="entry name" value="HTH-TYPE TRANSCRIPTIONAL REPRESSOR RSPR"/>
    <property type="match status" value="1"/>
</dbReference>
<evidence type="ECO:0000256" key="1">
    <source>
        <dbReference type="ARBA" id="ARBA00023015"/>
    </source>
</evidence>
<evidence type="ECO:0000256" key="2">
    <source>
        <dbReference type="ARBA" id="ARBA00023125"/>
    </source>
</evidence>
<dbReference type="PROSITE" id="PS50949">
    <property type="entry name" value="HTH_GNTR"/>
    <property type="match status" value="1"/>
</dbReference>
<dbReference type="SMART" id="SM00895">
    <property type="entry name" value="FCD"/>
    <property type="match status" value="1"/>
</dbReference>
<dbReference type="Gene3D" id="1.20.120.530">
    <property type="entry name" value="GntR ligand-binding domain-like"/>
    <property type="match status" value="1"/>
</dbReference>